<proteinExistence type="predicted"/>
<dbReference type="AlphaFoldDB" id="A0A7C4S616"/>
<name>A0A7C4S616_9EURY</name>
<accession>A0A7C4S616</accession>
<reference evidence="1" key="1">
    <citation type="journal article" date="2020" name="mSystems">
        <title>Genome- and Community-Level Interaction Insights into Carbon Utilization and Element Cycling Functions of Hydrothermarchaeota in Hydrothermal Sediment.</title>
        <authorList>
            <person name="Zhou Z."/>
            <person name="Liu Y."/>
            <person name="Xu W."/>
            <person name="Pan J."/>
            <person name="Luo Z.H."/>
            <person name="Li M."/>
        </authorList>
    </citation>
    <scope>NUCLEOTIDE SEQUENCE [LARGE SCALE GENOMIC DNA]</scope>
    <source>
        <strain evidence="1">SpSt-62</strain>
    </source>
</reference>
<comment type="caution">
    <text evidence="1">The sequence shown here is derived from an EMBL/GenBank/DDBJ whole genome shotgun (WGS) entry which is preliminary data.</text>
</comment>
<organism evidence="1">
    <name type="scientific">Geoglobus ahangari</name>
    <dbReference type="NCBI Taxonomy" id="113653"/>
    <lineage>
        <taxon>Archaea</taxon>
        <taxon>Methanobacteriati</taxon>
        <taxon>Methanobacteriota</taxon>
        <taxon>Archaeoglobi</taxon>
        <taxon>Archaeoglobales</taxon>
        <taxon>Archaeoglobaceae</taxon>
        <taxon>Geoglobus</taxon>
    </lineage>
</organism>
<protein>
    <submittedName>
        <fullName evidence="1">Uncharacterized protein</fullName>
    </submittedName>
</protein>
<dbReference type="EMBL" id="DTAK01000017">
    <property type="protein sequence ID" value="HGU59206.1"/>
    <property type="molecule type" value="Genomic_DNA"/>
</dbReference>
<evidence type="ECO:0000313" key="1">
    <source>
        <dbReference type="EMBL" id="HGU59206.1"/>
    </source>
</evidence>
<sequence length="155" mass="16804">MRVLPLFLILLLSLQGAHALTITVEGNYVGEKIVIRVDKPAFVILRMNNGTPIYANGTTVCFTPSIQGKLYIEAISGDERASKVVEIVEKPTGGSEAGGIGDYYLPEGTVTLTINGETVSVDYRTALGILIKASKERGFDLTIKKVGLRTVRRLH</sequence>
<gene>
    <name evidence="1" type="ORF">ENT89_03295</name>
</gene>